<feature type="transmembrane region" description="Helical" evidence="1">
    <location>
        <begin position="173"/>
        <end position="193"/>
    </location>
</feature>
<name>A0AAW6UCZ7_9MOLU</name>
<keyword evidence="1" id="KW-0472">Membrane</keyword>
<dbReference type="Pfam" id="PF07556">
    <property type="entry name" value="DUF1538"/>
    <property type="match status" value="2"/>
</dbReference>
<dbReference type="AlphaFoldDB" id="A0AAW6UCZ7"/>
<dbReference type="RefSeq" id="WP_282839273.1">
    <property type="nucleotide sequence ID" value="NZ_JASCXW010000012.1"/>
</dbReference>
<feature type="transmembrane region" description="Helical" evidence="1">
    <location>
        <begin position="248"/>
        <end position="270"/>
    </location>
</feature>
<reference evidence="2" key="1">
    <citation type="submission" date="2023-05" db="EMBL/GenBank/DDBJ databases">
        <title>Mariniplasma microaerophilum sp. nov., a novel anaerobic mollicute isolated from terrestrial mud volcano, Taman Peninsula, Russia.</title>
        <authorList>
            <person name="Khomyakova M.A."/>
            <person name="Merkel A.Y."/>
            <person name="Slobodkin A.I."/>
        </authorList>
    </citation>
    <scope>NUCLEOTIDE SEQUENCE</scope>
    <source>
        <strain evidence="2">M4Ah</strain>
    </source>
</reference>
<evidence type="ECO:0000256" key="1">
    <source>
        <dbReference type="SAM" id="Phobius"/>
    </source>
</evidence>
<feature type="transmembrane region" description="Helical" evidence="1">
    <location>
        <begin position="12"/>
        <end position="29"/>
    </location>
</feature>
<feature type="transmembrane region" description="Helical" evidence="1">
    <location>
        <begin position="205"/>
        <end position="228"/>
    </location>
</feature>
<feature type="transmembrane region" description="Helical" evidence="1">
    <location>
        <begin position="114"/>
        <end position="135"/>
    </location>
</feature>
<feature type="transmembrane region" description="Helical" evidence="1">
    <location>
        <begin position="415"/>
        <end position="437"/>
    </location>
</feature>
<evidence type="ECO:0000313" key="2">
    <source>
        <dbReference type="EMBL" id="MDI6452848.1"/>
    </source>
</evidence>
<comment type="caution">
    <text evidence="2">The sequence shown here is derived from an EMBL/GenBank/DDBJ whole genome shotgun (WGS) entry which is preliminary data.</text>
</comment>
<keyword evidence="1" id="KW-0812">Transmembrane</keyword>
<feature type="transmembrane region" description="Helical" evidence="1">
    <location>
        <begin position="318"/>
        <end position="338"/>
    </location>
</feature>
<evidence type="ECO:0000313" key="3">
    <source>
        <dbReference type="Proteomes" id="UP001431532"/>
    </source>
</evidence>
<sequence>MKFVLHKLFDSMIAVLPISVVILIISLLIGIDGQYIINFIVGSLLLMIGLTFFSIGSVSSMVAIAESIGEFIVKKRKLLLFIVIAFIVGFMINIAEPALWVLADQFKSVVIEPVLILSVALGVGIFVVLALIRILTQIKLRTLILISYAVVFGFAILLFMTNPSFIPVAFDSGGVTTGPMAVPFIMALGFGISKSRGDRASEEDSFGLVGIASIGPILSVLILGLFYSPTVPISDTTTSFMGYLVRNLVQMAIAILPFILFFMIFQVFAFKLKKRRVIKILIAFGYTYIGLVLFLTGANAGLVDMGLQMGAYFANLNASWILVPVGMVFGFVIVAAEPSVVALNRQVEEVSAGAISSKLMLYALAVGVSVAIGLACVRVLTGVSIWWFLLPGYGLALILMFFTPKIFTGIAFDSGGAVSGAMTSAFLMPYALGAAMISGTNVLSSAFGLIAFVAMAPLITIQLLGFIYRAKVDVYEEIEEDEIMDLSEVKS</sequence>
<dbReference type="EMBL" id="JASCXW010000012">
    <property type="protein sequence ID" value="MDI6452848.1"/>
    <property type="molecule type" value="Genomic_DNA"/>
</dbReference>
<keyword evidence="1" id="KW-1133">Transmembrane helix</keyword>
<feature type="transmembrane region" description="Helical" evidence="1">
    <location>
        <begin position="35"/>
        <end position="58"/>
    </location>
</feature>
<feature type="transmembrane region" description="Helical" evidence="1">
    <location>
        <begin position="443"/>
        <end position="468"/>
    </location>
</feature>
<gene>
    <name evidence="2" type="ORF">QJ521_04660</name>
</gene>
<organism evidence="2 3">
    <name type="scientific">Peloplasma aerotolerans</name>
    <dbReference type="NCBI Taxonomy" id="3044389"/>
    <lineage>
        <taxon>Bacteria</taxon>
        <taxon>Bacillati</taxon>
        <taxon>Mycoplasmatota</taxon>
        <taxon>Mollicutes</taxon>
        <taxon>Acholeplasmatales</taxon>
        <taxon>Acholeplasmataceae</taxon>
        <taxon>Peloplasma</taxon>
    </lineage>
</organism>
<accession>A0AAW6UCZ7</accession>
<feature type="transmembrane region" description="Helical" evidence="1">
    <location>
        <begin position="277"/>
        <end position="298"/>
    </location>
</feature>
<feature type="transmembrane region" description="Helical" evidence="1">
    <location>
        <begin position="78"/>
        <end position="102"/>
    </location>
</feature>
<proteinExistence type="predicted"/>
<dbReference type="Proteomes" id="UP001431532">
    <property type="component" value="Unassembled WGS sequence"/>
</dbReference>
<feature type="transmembrane region" description="Helical" evidence="1">
    <location>
        <begin position="142"/>
        <end position="161"/>
    </location>
</feature>
<feature type="transmembrane region" description="Helical" evidence="1">
    <location>
        <begin position="386"/>
        <end position="403"/>
    </location>
</feature>
<dbReference type="InterPro" id="IPR011435">
    <property type="entry name" value="UmpAB"/>
</dbReference>
<protein>
    <submittedName>
        <fullName evidence="2">DUF1538 domain-containing protein</fullName>
    </submittedName>
</protein>
<keyword evidence="3" id="KW-1185">Reference proteome</keyword>
<feature type="transmembrane region" description="Helical" evidence="1">
    <location>
        <begin position="359"/>
        <end position="380"/>
    </location>
</feature>